<reference evidence="5 6" key="1">
    <citation type="submission" date="2020-01" db="EMBL/GenBank/DDBJ databases">
        <authorList>
            <person name="Kim M."/>
        </authorList>
    </citation>
    <scope>NUCLEOTIDE SEQUENCE [LARGE SCALE GENOMIC DNA]</scope>
    <source>
        <strain evidence="5 6">BT10</strain>
    </source>
</reference>
<proteinExistence type="predicted"/>
<keyword evidence="2 3" id="KW-0067">ATP-binding</keyword>
<organism evidence="5 6">
    <name type="scientific">Nibribacter ruber</name>
    <dbReference type="NCBI Taxonomy" id="2698458"/>
    <lineage>
        <taxon>Bacteria</taxon>
        <taxon>Pseudomonadati</taxon>
        <taxon>Bacteroidota</taxon>
        <taxon>Cytophagia</taxon>
        <taxon>Cytophagales</taxon>
        <taxon>Hymenobacteraceae</taxon>
        <taxon>Nibribacter</taxon>
    </lineage>
</organism>
<dbReference type="Gene3D" id="3.40.1350.10">
    <property type="match status" value="1"/>
</dbReference>
<dbReference type="EMBL" id="CP047897">
    <property type="protein sequence ID" value="QHL86023.1"/>
    <property type="molecule type" value="Genomic_DNA"/>
</dbReference>
<protein>
    <submittedName>
        <fullName evidence="5">ATPase</fullName>
    </submittedName>
</protein>
<dbReference type="InterPro" id="IPR011856">
    <property type="entry name" value="tRNA_endonuc-like_dom_sf"/>
</dbReference>
<sequence>MATPRSEIFITKSSGETAPFSYQKLKKSLHGAGASEAVIEDIISQVESELYPGMSTKRIYKKAFSLLKTKPGALAARYKLKSAIMELGPTGFAFERFVGALMRYQGFDVVVSQIMRGHCVTHEIDVIATKGNQQFFIECKFHNLPSYQCNVKIPLYINSRFKDVEAELLKKAGNKKMFYQGWIVTNTRFSQDAITYGRCAGLHLLGWNYPNGKGLKELVEHSGIHPLTSLTTLTHAEKQRLLEEKLVLSRELCDNPGILEDLGIGPERLKRIMLEAFSLQHTTLVNK</sequence>
<dbReference type="Proteomes" id="UP000464214">
    <property type="component" value="Chromosome"/>
</dbReference>
<accession>A0A6P1NYR9</accession>
<dbReference type="InterPro" id="IPR005144">
    <property type="entry name" value="ATP-cone_dom"/>
</dbReference>
<gene>
    <name evidence="5" type="ORF">GU926_00610</name>
</gene>
<dbReference type="InterPro" id="IPR007560">
    <property type="entry name" value="Restrct_endonuc_IV_Mrr"/>
</dbReference>
<dbReference type="GO" id="GO:0005524">
    <property type="term" value="F:ATP binding"/>
    <property type="evidence" value="ECO:0007669"/>
    <property type="project" value="UniProtKB-UniRule"/>
</dbReference>
<evidence type="ECO:0000313" key="5">
    <source>
        <dbReference type="EMBL" id="QHL86023.1"/>
    </source>
</evidence>
<dbReference type="GO" id="GO:0004519">
    <property type="term" value="F:endonuclease activity"/>
    <property type="evidence" value="ECO:0007669"/>
    <property type="project" value="InterPro"/>
</dbReference>
<evidence type="ECO:0000256" key="1">
    <source>
        <dbReference type="ARBA" id="ARBA00022741"/>
    </source>
</evidence>
<dbReference type="GO" id="GO:0009307">
    <property type="term" value="P:DNA restriction-modification system"/>
    <property type="evidence" value="ECO:0007669"/>
    <property type="project" value="InterPro"/>
</dbReference>
<dbReference type="SUPFAM" id="SSF52980">
    <property type="entry name" value="Restriction endonuclease-like"/>
    <property type="match status" value="1"/>
</dbReference>
<dbReference type="GO" id="GO:0003677">
    <property type="term" value="F:DNA binding"/>
    <property type="evidence" value="ECO:0007669"/>
    <property type="project" value="InterPro"/>
</dbReference>
<evidence type="ECO:0000256" key="2">
    <source>
        <dbReference type="ARBA" id="ARBA00022840"/>
    </source>
</evidence>
<dbReference type="PROSITE" id="PS51161">
    <property type="entry name" value="ATP_CONE"/>
    <property type="match status" value="1"/>
</dbReference>
<keyword evidence="6" id="KW-1185">Reference proteome</keyword>
<evidence type="ECO:0000313" key="6">
    <source>
        <dbReference type="Proteomes" id="UP000464214"/>
    </source>
</evidence>
<keyword evidence="1 3" id="KW-0547">Nucleotide-binding</keyword>
<name>A0A6P1NYR9_9BACT</name>
<dbReference type="Pfam" id="PF04471">
    <property type="entry name" value="Mrr_cat"/>
    <property type="match status" value="1"/>
</dbReference>
<evidence type="ECO:0000256" key="3">
    <source>
        <dbReference type="PROSITE-ProRule" id="PRU00492"/>
    </source>
</evidence>
<dbReference type="AlphaFoldDB" id="A0A6P1NYR9"/>
<evidence type="ECO:0000259" key="4">
    <source>
        <dbReference type="PROSITE" id="PS51161"/>
    </source>
</evidence>
<dbReference type="KEGG" id="nib:GU926_00610"/>
<dbReference type="CDD" id="cd22308">
    <property type="entry name" value="Af1548-like"/>
    <property type="match status" value="1"/>
</dbReference>
<feature type="domain" description="ATP-cone" evidence="4">
    <location>
        <begin position="8"/>
        <end position="89"/>
    </location>
</feature>
<dbReference type="RefSeq" id="WP_160688023.1">
    <property type="nucleotide sequence ID" value="NZ_CP047897.1"/>
</dbReference>
<dbReference type="InterPro" id="IPR011335">
    <property type="entry name" value="Restrct_endonuc-II-like"/>
</dbReference>